<evidence type="ECO:0000313" key="8">
    <source>
        <dbReference type="EnsemblPlants" id="AET1Gv20886900.34"/>
    </source>
</evidence>
<dbReference type="GO" id="GO:0016887">
    <property type="term" value="F:ATP hydrolysis activity"/>
    <property type="evidence" value="ECO:0007669"/>
    <property type="project" value="InterPro"/>
</dbReference>
<proteinExistence type="predicted"/>
<dbReference type="InterPro" id="IPR027417">
    <property type="entry name" value="P-loop_NTPase"/>
</dbReference>
<dbReference type="SUPFAM" id="SSF52540">
    <property type="entry name" value="P-loop containing nucleoside triphosphate hydrolases"/>
    <property type="match status" value="1"/>
</dbReference>
<comment type="subcellular location">
    <subcellularLocation>
        <location evidence="1">Membrane</location>
        <topology evidence="1">Multi-pass membrane protein</topology>
    </subcellularLocation>
</comment>
<dbReference type="PANTHER" id="PTHR24222">
    <property type="entry name" value="ABC TRANSPORTER B FAMILY"/>
    <property type="match status" value="1"/>
</dbReference>
<evidence type="ECO:0000256" key="5">
    <source>
        <dbReference type="ARBA" id="ARBA00022989"/>
    </source>
</evidence>
<keyword evidence="4" id="KW-0067">ATP-binding</keyword>
<dbReference type="InterPro" id="IPR017871">
    <property type="entry name" value="ABC_transporter-like_CS"/>
</dbReference>
<keyword evidence="3" id="KW-0547">Nucleotide-binding</keyword>
<dbReference type="PROSITE" id="PS50893">
    <property type="entry name" value="ABC_TRANSPORTER_2"/>
    <property type="match status" value="1"/>
</dbReference>
<dbReference type="Pfam" id="PF00005">
    <property type="entry name" value="ABC_tran"/>
    <property type="match status" value="1"/>
</dbReference>
<dbReference type="PROSITE" id="PS00211">
    <property type="entry name" value="ABC_TRANSPORTER_1"/>
    <property type="match status" value="1"/>
</dbReference>
<protein>
    <recommendedName>
        <fullName evidence="7">ABC transporter domain-containing protein</fullName>
    </recommendedName>
</protein>
<reference evidence="9" key="2">
    <citation type="journal article" date="2017" name="Nat. Plants">
        <title>The Aegilops tauschii genome reveals multiple impacts of transposons.</title>
        <authorList>
            <person name="Zhao G."/>
            <person name="Zou C."/>
            <person name="Li K."/>
            <person name="Wang K."/>
            <person name="Li T."/>
            <person name="Gao L."/>
            <person name="Zhang X."/>
            <person name="Wang H."/>
            <person name="Yang Z."/>
            <person name="Liu X."/>
            <person name="Jiang W."/>
            <person name="Mao L."/>
            <person name="Kong X."/>
            <person name="Jiao Y."/>
            <person name="Jia J."/>
        </authorList>
    </citation>
    <scope>NUCLEOTIDE SEQUENCE [LARGE SCALE GENOMIC DNA]</scope>
    <source>
        <strain evidence="9">cv. AL8/78</strain>
    </source>
</reference>
<dbReference type="PANTHER" id="PTHR24222:SF65">
    <property type="entry name" value="ABC TRANSPORTER B FAMILY MEMBER 9"/>
    <property type="match status" value="1"/>
</dbReference>
<dbReference type="GO" id="GO:0005524">
    <property type="term" value="F:ATP binding"/>
    <property type="evidence" value="ECO:0007669"/>
    <property type="project" value="UniProtKB-KW"/>
</dbReference>
<dbReference type="Gramene" id="AET1Gv20886900.34">
    <property type="protein sequence ID" value="AET1Gv20886900.34"/>
    <property type="gene ID" value="AET1Gv20886900"/>
</dbReference>
<evidence type="ECO:0000259" key="7">
    <source>
        <dbReference type="PROSITE" id="PS50893"/>
    </source>
</evidence>
<evidence type="ECO:0000256" key="6">
    <source>
        <dbReference type="ARBA" id="ARBA00023136"/>
    </source>
</evidence>
<dbReference type="Gene3D" id="3.40.50.300">
    <property type="entry name" value="P-loop containing nucleotide triphosphate hydrolases"/>
    <property type="match status" value="1"/>
</dbReference>
<keyword evidence="2" id="KW-0812">Transmembrane</keyword>
<reference evidence="9" key="1">
    <citation type="journal article" date="2014" name="Science">
        <title>Ancient hybridizations among the ancestral genomes of bread wheat.</title>
        <authorList>
            <consortium name="International Wheat Genome Sequencing Consortium,"/>
            <person name="Marcussen T."/>
            <person name="Sandve S.R."/>
            <person name="Heier L."/>
            <person name="Spannagl M."/>
            <person name="Pfeifer M."/>
            <person name="Jakobsen K.S."/>
            <person name="Wulff B.B."/>
            <person name="Steuernagel B."/>
            <person name="Mayer K.F."/>
            <person name="Olsen O.A."/>
        </authorList>
    </citation>
    <scope>NUCLEOTIDE SEQUENCE [LARGE SCALE GENOMIC DNA]</scope>
    <source>
        <strain evidence="9">cv. AL8/78</strain>
    </source>
</reference>
<keyword evidence="9" id="KW-1185">Reference proteome</keyword>
<evidence type="ECO:0000313" key="9">
    <source>
        <dbReference type="Proteomes" id="UP000015105"/>
    </source>
</evidence>
<dbReference type="GO" id="GO:0042626">
    <property type="term" value="F:ATPase-coupled transmembrane transporter activity"/>
    <property type="evidence" value="ECO:0007669"/>
    <property type="project" value="TreeGrafter"/>
</dbReference>
<dbReference type="EnsemblPlants" id="AET1Gv20886900.34">
    <property type="protein sequence ID" value="AET1Gv20886900.34"/>
    <property type="gene ID" value="AET1Gv20886900"/>
</dbReference>
<dbReference type="InterPro" id="IPR039421">
    <property type="entry name" value="Type_1_exporter"/>
</dbReference>
<dbReference type="Proteomes" id="UP000015105">
    <property type="component" value="Chromosome 1D"/>
</dbReference>
<evidence type="ECO:0000256" key="3">
    <source>
        <dbReference type="ARBA" id="ARBA00022741"/>
    </source>
</evidence>
<keyword evidence="5" id="KW-1133">Transmembrane helix</keyword>
<dbReference type="AlphaFoldDB" id="A0A452ZR82"/>
<accession>A0A452ZR82</accession>
<name>A0A452ZR82_AEGTS</name>
<dbReference type="CDD" id="cd03249">
    <property type="entry name" value="ABC_MTABC3_MDL1_MDL2"/>
    <property type="match status" value="1"/>
</dbReference>
<dbReference type="InterPro" id="IPR036640">
    <property type="entry name" value="ABC1_TM_sf"/>
</dbReference>
<keyword evidence="6" id="KW-0472">Membrane</keyword>
<organism evidence="8 9">
    <name type="scientific">Aegilops tauschii subsp. strangulata</name>
    <name type="common">Goatgrass</name>
    <dbReference type="NCBI Taxonomy" id="200361"/>
    <lineage>
        <taxon>Eukaryota</taxon>
        <taxon>Viridiplantae</taxon>
        <taxon>Streptophyta</taxon>
        <taxon>Embryophyta</taxon>
        <taxon>Tracheophyta</taxon>
        <taxon>Spermatophyta</taxon>
        <taxon>Magnoliopsida</taxon>
        <taxon>Liliopsida</taxon>
        <taxon>Poales</taxon>
        <taxon>Poaceae</taxon>
        <taxon>BOP clade</taxon>
        <taxon>Pooideae</taxon>
        <taxon>Triticodae</taxon>
        <taxon>Triticeae</taxon>
        <taxon>Triticinae</taxon>
        <taxon>Aegilops</taxon>
    </lineage>
</organism>
<dbReference type="InterPro" id="IPR003593">
    <property type="entry name" value="AAA+_ATPase"/>
</dbReference>
<sequence>MFTTINRKPEIDYDDTTGVVLEDIKGDVELRDVSFSYPSRPEQLIFDGFSMHVSSGTTMAIVGESGSGKTTVINLVERFYDPQAGEVLIDGMNIKSFKLEWMRGKIGLVNQEPVLFMTSIKENIAYGKEDATLEEIKKAAELANAARFIENLPNGYDTAVGQRGAQLSGGQKQRIAVARAILKNPKILLLDEATSALDLESERVVQEALSNIMVGRTTIVVAHRLSTVRNAHCISVVSGGKIVEQG</sequence>
<dbReference type="SMART" id="SM00382">
    <property type="entry name" value="AAA"/>
    <property type="match status" value="1"/>
</dbReference>
<feature type="domain" description="ABC transporter" evidence="7">
    <location>
        <begin position="28"/>
        <end position="246"/>
    </location>
</feature>
<reference evidence="8" key="3">
    <citation type="journal article" date="2017" name="Nature">
        <title>Genome sequence of the progenitor of the wheat D genome Aegilops tauschii.</title>
        <authorList>
            <person name="Luo M.C."/>
            <person name="Gu Y.Q."/>
            <person name="Puiu D."/>
            <person name="Wang H."/>
            <person name="Twardziok S.O."/>
            <person name="Deal K.R."/>
            <person name="Huo N."/>
            <person name="Zhu T."/>
            <person name="Wang L."/>
            <person name="Wang Y."/>
            <person name="McGuire P.E."/>
            <person name="Liu S."/>
            <person name="Long H."/>
            <person name="Ramasamy R.K."/>
            <person name="Rodriguez J.C."/>
            <person name="Van S.L."/>
            <person name="Yuan L."/>
            <person name="Wang Z."/>
            <person name="Xia Z."/>
            <person name="Xiao L."/>
            <person name="Anderson O.D."/>
            <person name="Ouyang S."/>
            <person name="Liang Y."/>
            <person name="Zimin A.V."/>
            <person name="Pertea G."/>
            <person name="Qi P."/>
            <person name="Bennetzen J.L."/>
            <person name="Dai X."/>
            <person name="Dawson M.W."/>
            <person name="Muller H.G."/>
            <person name="Kugler K."/>
            <person name="Rivarola-Duarte L."/>
            <person name="Spannagl M."/>
            <person name="Mayer K.F.X."/>
            <person name="Lu F.H."/>
            <person name="Bevan M.W."/>
            <person name="Leroy P."/>
            <person name="Li P."/>
            <person name="You F.M."/>
            <person name="Sun Q."/>
            <person name="Liu Z."/>
            <person name="Lyons E."/>
            <person name="Wicker T."/>
            <person name="Salzberg S.L."/>
            <person name="Devos K.M."/>
            <person name="Dvorak J."/>
        </authorList>
    </citation>
    <scope>NUCLEOTIDE SEQUENCE [LARGE SCALE GENOMIC DNA]</scope>
    <source>
        <strain evidence="8">cv. AL8/78</strain>
    </source>
</reference>
<dbReference type="Gene3D" id="1.20.1560.10">
    <property type="entry name" value="ABC transporter type 1, transmembrane domain"/>
    <property type="match status" value="1"/>
</dbReference>
<dbReference type="InterPro" id="IPR003439">
    <property type="entry name" value="ABC_transporter-like_ATP-bd"/>
</dbReference>
<dbReference type="GO" id="GO:0005886">
    <property type="term" value="C:plasma membrane"/>
    <property type="evidence" value="ECO:0007669"/>
    <property type="project" value="UniProtKB-SubCell"/>
</dbReference>
<evidence type="ECO:0000256" key="4">
    <source>
        <dbReference type="ARBA" id="ARBA00022840"/>
    </source>
</evidence>
<reference evidence="8" key="4">
    <citation type="submission" date="2019-03" db="UniProtKB">
        <authorList>
            <consortium name="EnsemblPlants"/>
        </authorList>
    </citation>
    <scope>IDENTIFICATION</scope>
</reference>
<reference evidence="8" key="5">
    <citation type="journal article" date="2021" name="G3 (Bethesda)">
        <title>Aegilops tauschii genome assembly Aet v5.0 features greater sequence contiguity and improved annotation.</title>
        <authorList>
            <person name="Wang L."/>
            <person name="Zhu T."/>
            <person name="Rodriguez J.C."/>
            <person name="Deal K.R."/>
            <person name="Dubcovsky J."/>
            <person name="McGuire P.E."/>
            <person name="Lux T."/>
            <person name="Spannagl M."/>
            <person name="Mayer K.F.X."/>
            <person name="Baldrich P."/>
            <person name="Meyers B.C."/>
            <person name="Huo N."/>
            <person name="Gu Y.Q."/>
            <person name="Zhou H."/>
            <person name="Devos K.M."/>
            <person name="Bennetzen J.L."/>
            <person name="Unver T."/>
            <person name="Budak H."/>
            <person name="Gulick P.J."/>
            <person name="Galiba G."/>
            <person name="Kalapos B."/>
            <person name="Nelson D.R."/>
            <person name="Li P."/>
            <person name="You F.M."/>
            <person name="Luo M.C."/>
            <person name="Dvorak J."/>
        </authorList>
    </citation>
    <scope>NUCLEOTIDE SEQUENCE [LARGE SCALE GENOMIC DNA]</scope>
    <source>
        <strain evidence="8">cv. AL8/78</strain>
    </source>
</reference>
<evidence type="ECO:0000256" key="2">
    <source>
        <dbReference type="ARBA" id="ARBA00022692"/>
    </source>
</evidence>
<evidence type="ECO:0000256" key="1">
    <source>
        <dbReference type="ARBA" id="ARBA00004141"/>
    </source>
</evidence>